<keyword evidence="6" id="KW-0175">Coiled coil</keyword>
<evidence type="ECO:0000256" key="1">
    <source>
        <dbReference type="ARBA" id="ARBA00004123"/>
    </source>
</evidence>
<keyword evidence="5" id="KW-0539">Nucleus</keyword>
<dbReference type="InterPro" id="IPR033896">
    <property type="entry name" value="MEF2-like_N"/>
</dbReference>
<dbReference type="PROSITE" id="PS51297">
    <property type="entry name" value="K_BOX"/>
    <property type="match status" value="1"/>
</dbReference>
<evidence type="ECO:0000259" key="8">
    <source>
        <dbReference type="PROSITE" id="PS51297"/>
    </source>
</evidence>
<evidence type="ECO:0000256" key="2">
    <source>
        <dbReference type="ARBA" id="ARBA00023015"/>
    </source>
</evidence>
<keyword evidence="2" id="KW-0805">Transcription regulation</keyword>
<evidence type="ECO:0000256" key="4">
    <source>
        <dbReference type="ARBA" id="ARBA00023163"/>
    </source>
</evidence>
<evidence type="ECO:0000313" key="9">
    <source>
        <dbReference type="EMBL" id="KAK1391666.1"/>
    </source>
</evidence>
<keyword evidence="10" id="KW-1185">Reference proteome</keyword>
<evidence type="ECO:0000259" key="7">
    <source>
        <dbReference type="PROSITE" id="PS50066"/>
    </source>
</evidence>
<feature type="coiled-coil region" evidence="6">
    <location>
        <begin position="84"/>
        <end position="111"/>
    </location>
</feature>
<evidence type="ECO:0000256" key="6">
    <source>
        <dbReference type="SAM" id="Coils"/>
    </source>
</evidence>
<reference evidence="9" key="1">
    <citation type="submission" date="2023-02" db="EMBL/GenBank/DDBJ databases">
        <title>Genome of toxic invasive species Heracleum sosnowskyi carries increased number of genes despite the absence of recent whole-genome duplications.</title>
        <authorList>
            <person name="Schelkunov M."/>
            <person name="Shtratnikova V."/>
            <person name="Makarenko M."/>
            <person name="Klepikova A."/>
            <person name="Omelchenko D."/>
            <person name="Novikova G."/>
            <person name="Obukhova E."/>
            <person name="Bogdanov V."/>
            <person name="Penin A."/>
            <person name="Logacheva M."/>
        </authorList>
    </citation>
    <scope>NUCLEOTIDE SEQUENCE</scope>
    <source>
        <strain evidence="9">Hsosn_3</strain>
        <tissue evidence="9">Leaf</tissue>
    </source>
</reference>
<dbReference type="InterPro" id="IPR002487">
    <property type="entry name" value="TF_Kbox"/>
</dbReference>
<dbReference type="GO" id="GO:0005634">
    <property type="term" value="C:nucleus"/>
    <property type="evidence" value="ECO:0007669"/>
    <property type="project" value="UniProtKB-SubCell"/>
</dbReference>
<dbReference type="InterPro" id="IPR050142">
    <property type="entry name" value="MADS-box/MEF2_TF"/>
</dbReference>
<dbReference type="PROSITE" id="PS50066">
    <property type="entry name" value="MADS_BOX_2"/>
    <property type="match status" value="1"/>
</dbReference>
<comment type="caution">
    <text evidence="9">The sequence shown here is derived from an EMBL/GenBank/DDBJ whole genome shotgun (WGS) entry which is preliminary data.</text>
</comment>
<evidence type="ECO:0000256" key="3">
    <source>
        <dbReference type="ARBA" id="ARBA00023125"/>
    </source>
</evidence>
<dbReference type="EMBL" id="JAUIZM010000003">
    <property type="protein sequence ID" value="KAK1391666.1"/>
    <property type="molecule type" value="Genomic_DNA"/>
</dbReference>
<evidence type="ECO:0000313" key="10">
    <source>
        <dbReference type="Proteomes" id="UP001237642"/>
    </source>
</evidence>
<organism evidence="9 10">
    <name type="scientific">Heracleum sosnowskyi</name>
    <dbReference type="NCBI Taxonomy" id="360622"/>
    <lineage>
        <taxon>Eukaryota</taxon>
        <taxon>Viridiplantae</taxon>
        <taxon>Streptophyta</taxon>
        <taxon>Embryophyta</taxon>
        <taxon>Tracheophyta</taxon>
        <taxon>Spermatophyta</taxon>
        <taxon>Magnoliopsida</taxon>
        <taxon>eudicotyledons</taxon>
        <taxon>Gunneridae</taxon>
        <taxon>Pentapetalae</taxon>
        <taxon>asterids</taxon>
        <taxon>campanulids</taxon>
        <taxon>Apiales</taxon>
        <taxon>Apiaceae</taxon>
        <taxon>Apioideae</taxon>
        <taxon>apioid superclade</taxon>
        <taxon>Tordylieae</taxon>
        <taxon>Tordyliinae</taxon>
        <taxon>Heracleum</taxon>
    </lineage>
</organism>
<gene>
    <name evidence="9" type="ORF">POM88_010722</name>
</gene>
<dbReference type="SMART" id="SM00432">
    <property type="entry name" value="MADS"/>
    <property type="match status" value="1"/>
</dbReference>
<accession>A0AAD8N0K7</accession>
<proteinExistence type="predicted"/>
<dbReference type="Gene3D" id="3.40.1810.10">
    <property type="entry name" value="Transcription factor, MADS-box"/>
    <property type="match status" value="1"/>
</dbReference>
<protein>
    <submittedName>
        <fullName evidence="9">Floral homeotic protein PMADS 1</fullName>
    </submittedName>
</protein>
<dbReference type="CDD" id="cd00265">
    <property type="entry name" value="MADS_MEF2_like"/>
    <property type="match status" value="1"/>
</dbReference>
<sequence length="223" mass="25833">MARGKLQIKKIENTTNRQVTYSKRRTGLFKKAYELSVLCDAKVSIIMVSSTRKLHEFITEPLSQKQFYDQYQKAKPCDLWSNHYQVMQEQLRKLREVNRNLRNEISHRKGESLNGLSHEELYILEQKMQEAVDVTRQQKMKTIVAAIEKSKKKVRNGDQIQRNLLHDCELLIKEDPHFGLVDNGGDYETVFGCSNAYPGRLALRLQSNHYNFHGGAGSDLTFA</sequence>
<dbReference type="GO" id="GO:0000977">
    <property type="term" value="F:RNA polymerase II transcription regulatory region sequence-specific DNA binding"/>
    <property type="evidence" value="ECO:0007669"/>
    <property type="project" value="InterPro"/>
</dbReference>
<dbReference type="InterPro" id="IPR036879">
    <property type="entry name" value="TF_MADSbox_sf"/>
</dbReference>
<dbReference type="Pfam" id="PF00319">
    <property type="entry name" value="SRF-TF"/>
    <property type="match status" value="1"/>
</dbReference>
<name>A0AAD8N0K7_9APIA</name>
<dbReference type="PANTHER" id="PTHR48019">
    <property type="entry name" value="SERUM RESPONSE FACTOR HOMOLOG"/>
    <property type="match status" value="1"/>
</dbReference>
<dbReference type="PROSITE" id="PS00350">
    <property type="entry name" value="MADS_BOX_1"/>
    <property type="match status" value="1"/>
</dbReference>
<reference evidence="9" key="2">
    <citation type="submission" date="2023-05" db="EMBL/GenBank/DDBJ databases">
        <authorList>
            <person name="Schelkunov M.I."/>
        </authorList>
    </citation>
    <scope>NUCLEOTIDE SEQUENCE</scope>
    <source>
        <strain evidence="9">Hsosn_3</strain>
        <tissue evidence="9">Leaf</tissue>
    </source>
</reference>
<keyword evidence="3" id="KW-0238">DNA-binding</keyword>
<dbReference type="Proteomes" id="UP001237642">
    <property type="component" value="Unassembled WGS sequence"/>
</dbReference>
<dbReference type="GO" id="GO:0003700">
    <property type="term" value="F:DNA-binding transcription factor activity"/>
    <property type="evidence" value="ECO:0007669"/>
    <property type="project" value="InterPro"/>
</dbReference>
<comment type="subcellular location">
    <subcellularLocation>
        <location evidence="1">Nucleus</location>
    </subcellularLocation>
</comment>
<dbReference type="AlphaFoldDB" id="A0AAD8N0K7"/>
<keyword evidence="4" id="KW-0804">Transcription</keyword>
<dbReference type="GO" id="GO:0045944">
    <property type="term" value="P:positive regulation of transcription by RNA polymerase II"/>
    <property type="evidence" value="ECO:0007669"/>
    <property type="project" value="InterPro"/>
</dbReference>
<dbReference type="GO" id="GO:0046983">
    <property type="term" value="F:protein dimerization activity"/>
    <property type="evidence" value="ECO:0007669"/>
    <property type="project" value="InterPro"/>
</dbReference>
<feature type="domain" description="MADS-box" evidence="7">
    <location>
        <begin position="1"/>
        <end position="61"/>
    </location>
</feature>
<dbReference type="InterPro" id="IPR002100">
    <property type="entry name" value="TF_MADSbox"/>
</dbReference>
<dbReference type="Pfam" id="PF01486">
    <property type="entry name" value="K-box"/>
    <property type="match status" value="1"/>
</dbReference>
<evidence type="ECO:0000256" key="5">
    <source>
        <dbReference type="ARBA" id="ARBA00023242"/>
    </source>
</evidence>
<feature type="domain" description="K-box" evidence="8">
    <location>
        <begin position="84"/>
        <end position="174"/>
    </location>
</feature>
<dbReference type="PRINTS" id="PR00404">
    <property type="entry name" value="MADSDOMAIN"/>
</dbReference>
<dbReference type="SUPFAM" id="SSF55455">
    <property type="entry name" value="SRF-like"/>
    <property type="match status" value="1"/>
</dbReference>